<dbReference type="InterPro" id="IPR051788">
    <property type="entry name" value="MFS_Transporter"/>
</dbReference>
<dbReference type="Gene3D" id="1.20.1250.20">
    <property type="entry name" value="MFS general substrate transporter like domains"/>
    <property type="match status" value="2"/>
</dbReference>
<feature type="transmembrane region" description="Helical" evidence="5">
    <location>
        <begin position="56"/>
        <end position="75"/>
    </location>
</feature>
<comment type="caution">
    <text evidence="6">The sequence shown here is derived from an EMBL/GenBank/DDBJ whole genome shotgun (WGS) entry which is preliminary data.</text>
</comment>
<feature type="transmembrane region" description="Helical" evidence="5">
    <location>
        <begin position="247"/>
        <end position="265"/>
    </location>
</feature>
<reference evidence="6 7" key="1">
    <citation type="submission" date="2017-05" db="EMBL/GenBank/DDBJ databases">
        <authorList>
            <person name="Varghese N."/>
            <person name="Submissions S."/>
        </authorList>
    </citation>
    <scope>NUCLEOTIDE SEQUENCE [LARGE SCALE GENOMIC DNA]</scope>
    <source>
        <strain evidence="6 7">DSM 29734</strain>
    </source>
</reference>
<dbReference type="RefSeq" id="WP_283427121.1">
    <property type="nucleotide sequence ID" value="NZ_FXTY01000007.1"/>
</dbReference>
<protein>
    <submittedName>
        <fullName evidence="6">Predicted arabinose efflux permease, MFS family</fullName>
    </submittedName>
</protein>
<evidence type="ECO:0000256" key="5">
    <source>
        <dbReference type="SAM" id="Phobius"/>
    </source>
</evidence>
<evidence type="ECO:0000313" key="7">
    <source>
        <dbReference type="Proteomes" id="UP001157961"/>
    </source>
</evidence>
<dbReference type="InterPro" id="IPR011701">
    <property type="entry name" value="MFS"/>
</dbReference>
<feature type="transmembrane region" description="Helical" evidence="5">
    <location>
        <begin position="333"/>
        <end position="357"/>
    </location>
</feature>
<evidence type="ECO:0000256" key="4">
    <source>
        <dbReference type="ARBA" id="ARBA00023136"/>
    </source>
</evidence>
<dbReference type="PANTHER" id="PTHR23514:SF13">
    <property type="entry name" value="INNER MEMBRANE PROTEIN YBJJ"/>
    <property type="match status" value="1"/>
</dbReference>
<keyword evidence="4 5" id="KW-0472">Membrane</keyword>
<evidence type="ECO:0000256" key="3">
    <source>
        <dbReference type="ARBA" id="ARBA00022989"/>
    </source>
</evidence>
<accession>A0ABY1PAN2</accession>
<feature type="transmembrane region" description="Helical" evidence="5">
    <location>
        <begin position="212"/>
        <end position="235"/>
    </location>
</feature>
<dbReference type="Pfam" id="PF07690">
    <property type="entry name" value="MFS_1"/>
    <property type="match status" value="1"/>
</dbReference>
<proteinExistence type="predicted"/>
<dbReference type="Proteomes" id="UP001157961">
    <property type="component" value="Unassembled WGS sequence"/>
</dbReference>
<keyword evidence="2 5" id="KW-0812">Transmembrane</keyword>
<keyword evidence="7" id="KW-1185">Reference proteome</keyword>
<feature type="transmembrane region" description="Helical" evidence="5">
    <location>
        <begin position="363"/>
        <end position="384"/>
    </location>
</feature>
<feature type="transmembrane region" description="Helical" evidence="5">
    <location>
        <begin position="302"/>
        <end position="321"/>
    </location>
</feature>
<feature type="transmembrane region" description="Helical" evidence="5">
    <location>
        <begin position="170"/>
        <end position="192"/>
    </location>
</feature>
<dbReference type="SUPFAM" id="SSF103473">
    <property type="entry name" value="MFS general substrate transporter"/>
    <property type="match status" value="1"/>
</dbReference>
<comment type="subcellular location">
    <subcellularLocation>
        <location evidence="1">Membrane</location>
        <topology evidence="1">Multi-pass membrane protein</topology>
    </subcellularLocation>
</comment>
<gene>
    <name evidence="6" type="ORF">SAMN06265373_1078</name>
</gene>
<feature type="transmembrane region" description="Helical" evidence="5">
    <location>
        <begin position="16"/>
        <end position="35"/>
    </location>
</feature>
<name>A0ABY1PAN2_9RHOB</name>
<evidence type="ECO:0000256" key="1">
    <source>
        <dbReference type="ARBA" id="ARBA00004141"/>
    </source>
</evidence>
<feature type="transmembrane region" description="Helical" evidence="5">
    <location>
        <begin position="144"/>
        <end position="164"/>
    </location>
</feature>
<keyword evidence="3 5" id="KW-1133">Transmembrane helix</keyword>
<dbReference type="InterPro" id="IPR036259">
    <property type="entry name" value="MFS_trans_sf"/>
</dbReference>
<organism evidence="6 7">
    <name type="scientific">Shimia sagamensis</name>
    <dbReference type="NCBI Taxonomy" id="1566352"/>
    <lineage>
        <taxon>Bacteria</taxon>
        <taxon>Pseudomonadati</taxon>
        <taxon>Pseudomonadota</taxon>
        <taxon>Alphaproteobacteria</taxon>
        <taxon>Rhodobacterales</taxon>
        <taxon>Roseobacteraceae</taxon>
    </lineage>
</organism>
<dbReference type="PANTHER" id="PTHR23514">
    <property type="entry name" value="BYPASS OF STOP CODON PROTEIN 6"/>
    <property type="match status" value="1"/>
</dbReference>
<evidence type="ECO:0000256" key="2">
    <source>
        <dbReference type="ARBA" id="ARBA00022692"/>
    </source>
</evidence>
<feature type="transmembrane region" description="Helical" evidence="5">
    <location>
        <begin position="277"/>
        <end position="296"/>
    </location>
</feature>
<dbReference type="CDD" id="cd17393">
    <property type="entry name" value="MFS_MosC_like"/>
    <property type="match status" value="1"/>
</dbReference>
<sequence length="388" mass="40336">MTATTSPAPETLSRRAGWLAIAAMFAINGSIFGLWASRIPAFKATHDLNHAELGGLLLLLAAGAICAFPLAGRLADHFGAARVTKAFVFANLIFVLALALTPNVWLLGAALFLFGAAHGGMDVTMNAWGAEVERWAKRPQMSSYHAMWSLGAGIGAASGFAAISLNAAPLTHYVIVGIPLTALLFWLGNIPWTSPLNRDSKAPIFSIPKGQLALVGLLALGASMGEGAMADWSAVYLVDIGGAPENWAAMGYAIFSVTMVIMRLLGDWITHHTSPQLAARGSGLVAACGAALTVLFPVPPVMLVGFVMMGIGYALIFPLAFSRAANDPHQSPGKALAGTATFGYGGMLLGPPLIGFIANATSLRVSFGVLAVLALMIAVLSGALRRDE</sequence>
<evidence type="ECO:0000313" key="6">
    <source>
        <dbReference type="EMBL" id="SMP30190.1"/>
    </source>
</evidence>
<dbReference type="EMBL" id="FXTY01000007">
    <property type="protein sequence ID" value="SMP30190.1"/>
    <property type="molecule type" value="Genomic_DNA"/>
</dbReference>
<feature type="transmembrane region" description="Helical" evidence="5">
    <location>
        <begin position="87"/>
        <end position="115"/>
    </location>
</feature>